<accession>A0A1X1HU62</accession>
<evidence type="ECO:0000313" key="2">
    <source>
        <dbReference type="Proteomes" id="UP000193982"/>
    </source>
</evidence>
<sequence length="118" mass="13192">MVYTYTDKQLNEFNHGKNVYSVNSEYAEREVEKKVVTKTDDKLSSDETNTITTSDGQEFRVVATKSDIETGFDELAVAPIVNGEPDYKSIAVIAAGTDLGNPTMIDRFKITFSYYSVI</sequence>
<dbReference type="AlphaFoldDB" id="A0A1X1HU62"/>
<evidence type="ECO:0000313" key="1">
    <source>
        <dbReference type="EMBL" id="ORO64367.1"/>
    </source>
</evidence>
<organism evidence="1 2">
    <name type="scientific">Streptococcus oralis subsp. oralis</name>
    <dbReference type="NCBI Taxonomy" id="1891914"/>
    <lineage>
        <taxon>Bacteria</taxon>
        <taxon>Bacillati</taxon>
        <taxon>Bacillota</taxon>
        <taxon>Bacilli</taxon>
        <taxon>Lactobacillales</taxon>
        <taxon>Streptococcaceae</taxon>
        <taxon>Streptococcus</taxon>
    </lineage>
</organism>
<reference evidence="1 2" key="1">
    <citation type="journal article" date="2016" name="Eur. J. Clin. Microbiol. Infect. Dis.">
        <title>Whole genome sequencing as a tool for phylogenetic analysis of clinical strains of Mitis group streptococci.</title>
        <authorList>
            <person name="Rasmussen L.H."/>
            <person name="Dargis R."/>
            <person name="Hojholt K."/>
            <person name="Christensen J.J."/>
            <person name="Skovgaard O."/>
            <person name="Justesen U.S."/>
            <person name="Rosenvinge F.S."/>
            <person name="Moser C."/>
            <person name="Lukjancenko O."/>
            <person name="Rasmussen S."/>
            <person name="Nielsen X.C."/>
        </authorList>
    </citation>
    <scope>NUCLEOTIDE SEQUENCE [LARGE SCALE GENOMIC DNA]</scope>
    <source>
        <strain evidence="1 2">OD_311844-09</strain>
    </source>
</reference>
<proteinExistence type="predicted"/>
<name>A0A1X1HU62_STROR</name>
<comment type="caution">
    <text evidence="1">The sequence shown here is derived from an EMBL/GenBank/DDBJ whole genome shotgun (WGS) entry which is preliminary data.</text>
</comment>
<gene>
    <name evidence="1" type="ORF">B7714_05705</name>
</gene>
<dbReference type="RefSeq" id="WP_084859922.1">
    <property type="nucleotide sequence ID" value="NZ_NCUR01000010.1"/>
</dbReference>
<dbReference type="Proteomes" id="UP000193982">
    <property type="component" value="Unassembled WGS sequence"/>
</dbReference>
<protein>
    <submittedName>
        <fullName evidence="1">Uncharacterized protein</fullName>
    </submittedName>
</protein>
<dbReference type="EMBL" id="NCUR01000010">
    <property type="protein sequence ID" value="ORO64367.1"/>
    <property type="molecule type" value="Genomic_DNA"/>
</dbReference>